<organism evidence="2 3">
    <name type="scientific">Corchorus capsularis</name>
    <name type="common">Jute</name>
    <dbReference type="NCBI Taxonomy" id="210143"/>
    <lineage>
        <taxon>Eukaryota</taxon>
        <taxon>Viridiplantae</taxon>
        <taxon>Streptophyta</taxon>
        <taxon>Embryophyta</taxon>
        <taxon>Tracheophyta</taxon>
        <taxon>Spermatophyta</taxon>
        <taxon>Magnoliopsida</taxon>
        <taxon>eudicotyledons</taxon>
        <taxon>Gunneridae</taxon>
        <taxon>Pentapetalae</taxon>
        <taxon>rosids</taxon>
        <taxon>malvids</taxon>
        <taxon>Malvales</taxon>
        <taxon>Malvaceae</taxon>
        <taxon>Grewioideae</taxon>
        <taxon>Apeibeae</taxon>
        <taxon>Corchorus</taxon>
    </lineage>
</organism>
<evidence type="ECO:0000313" key="2">
    <source>
        <dbReference type="EMBL" id="OMO86175.1"/>
    </source>
</evidence>
<evidence type="ECO:0000256" key="1">
    <source>
        <dbReference type="SAM" id="MobiDB-lite"/>
    </source>
</evidence>
<name>A0A1R3IUC5_COCAP</name>
<dbReference type="Proteomes" id="UP000188268">
    <property type="component" value="Unassembled WGS sequence"/>
</dbReference>
<dbReference type="EMBL" id="AWWV01009504">
    <property type="protein sequence ID" value="OMO86175.1"/>
    <property type="molecule type" value="Genomic_DNA"/>
</dbReference>
<feature type="non-terminal residue" evidence="2">
    <location>
        <position position="1"/>
    </location>
</feature>
<reference evidence="2 3" key="1">
    <citation type="submission" date="2013-09" db="EMBL/GenBank/DDBJ databases">
        <title>Corchorus capsularis genome sequencing.</title>
        <authorList>
            <person name="Alam M."/>
            <person name="Haque M.S."/>
            <person name="Islam M.S."/>
            <person name="Emdad E.M."/>
            <person name="Islam M.M."/>
            <person name="Ahmed B."/>
            <person name="Halim A."/>
            <person name="Hossen Q.M.M."/>
            <person name="Hossain M.Z."/>
            <person name="Ahmed R."/>
            <person name="Khan M.M."/>
            <person name="Islam R."/>
            <person name="Rashid M.M."/>
            <person name="Khan S.A."/>
            <person name="Rahman M.S."/>
            <person name="Alam M."/>
        </authorList>
    </citation>
    <scope>NUCLEOTIDE SEQUENCE [LARGE SCALE GENOMIC DNA]</scope>
    <source>
        <strain evidence="3">cv. CVL-1</strain>
        <tissue evidence="2">Whole seedling</tissue>
    </source>
</reference>
<feature type="region of interest" description="Disordered" evidence="1">
    <location>
        <begin position="1"/>
        <end position="49"/>
    </location>
</feature>
<dbReference type="Gramene" id="OMO86175">
    <property type="protein sequence ID" value="OMO86175"/>
    <property type="gene ID" value="CCACVL1_09755"/>
</dbReference>
<dbReference type="AlphaFoldDB" id="A0A1R3IUC5"/>
<keyword evidence="3" id="KW-1185">Reference proteome</keyword>
<evidence type="ECO:0000313" key="3">
    <source>
        <dbReference type="Proteomes" id="UP000188268"/>
    </source>
</evidence>
<gene>
    <name evidence="2" type="ORF">CCACVL1_09755</name>
</gene>
<accession>A0A1R3IUC5</accession>
<protein>
    <submittedName>
        <fullName evidence="2">Uncharacterized protein</fullName>
    </submittedName>
</protein>
<proteinExistence type="predicted"/>
<sequence length="49" mass="5624">LANQIRDEPIMNKKCCRPQLESPNPSRRDPMASHRKSHFTSPKKAATHL</sequence>
<feature type="compositionally biased region" description="Basic and acidic residues" evidence="1">
    <location>
        <begin position="1"/>
        <end position="11"/>
    </location>
</feature>
<comment type="caution">
    <text evidence="2">The sequence shown here is derived from an EMBL/GenBank/DDBJ whole genome shotgun (WGS) entry which is preliminary data.</text>
</comment>